<dbReference type="EMBL" id="LOHS01000045">
    <property type="protein sequence ID" value="OAH15364.1"/>
    <property type="molecule type" value="Genomic_DNA"/>
</dbReference>
<dbReference type="RefSeq" id="WP_107441211.1">
    <property type="nucleotide sequence ID" value="NZ_LOHS01000045.1"/>
</dbReference>
<reference evidence="3 4" key="1">
    <citation type="submission" date="2015-12" db="EMBL/GenBank/DDBJ databases">
        <title>Genome sequence of Streptomyces sp. G25.</title>
        <authorList>
            <person name="Poehlein A."/>
            <person name="Roettig A."/>
            <person name="Hiessl S."/>
            <person name="Hauschild P."/>
            <person name="Schauer J."/>
            <person name="Madkour M.H."/>
            <person name="Al-Ansari A.M."/>
            <person name="Almakishah N.H."/>
            <person name="Steinbuechel A."/>
            <person name="Daniel R."/>
        </authorList>
    </citation>
    <scope>NUCLEOTIDE SEQUENCE [LARGE SCALE GENOMIC DNA]</scope>
    <source>
        <strain evidence="4">G25(2015)</strain>
    </source>
</reference>
<comment type="caution">
    <text evidence="3">The sequence shown here is derived from an EMBL/GenBank/DDBJ whole genome shotgun (WGS) entry which is preliminary data.</text>
</comment>
<dbReference type="PANTHER" id="PTHR35004">
    <property type="entry name" value="TRANSPOSASE RV3428C-RELATED"/>
    <property type="match status" value="1"/>
</dbReference>
<evidence type="ECO:0000256" key="1">
    <source>
        <dbReference type="SAM" id="MobiDB-lite"/>
    </source>
</evidence>
<name>A0A177HYI3_9ACTN</name>
<organism evidence="3 4">
    <name type="scientific">Streptomyces jeddahensis</name>
    <dbReference type="NCBI Taxonomy" id="1716141"/>
    <lineage>
        <taxon>Bacteria</taxon>
        <taxon>Bacillati</taxon>
        <taxon>Actinomycetota</taxon>
        <taxon>Actinomycetes</taxon>
        <taxon>Kitasatosporales</taxon>
        <taxon>Streptomycetaceae</taxon>
        <taxon>Streptomyces</taxon>
    </lineage>
</organism>
<dbReference type="STRING" id="1716141.STSP_12610"/>
<dbReference type="Proteomes" id="UP000077381">
    <property type="component" value="Unassembled WGS sequence"/>
</dbReference>
<dbReference type="SUPFAM" id="SSF46689">
    <property type="entry name" value="Homeodomain-like"/>
    <property type="match status" value="1"/>
</dbReference>
<evidence type="ECO:0000313" key="3">
    <source>
        <dbReference type="EMBL" id="OAH15364.1"/>
    </source>
</evidence>
<evidence type="ECO:0000259" key="2">
    <source>
        <dbReference type="Pfam" id="PF13518"/>
    </source>
</evidence>
<dbReference type="InterPro" id="IPR055247">
    <property type="entry name" value="InsJ-like_HTH"/>
</dbReference>
<dbReference type="OrthoDB" id="568335at2"/>
<accession>A0A177HYI3</accession>
<feature type="domain" description="Insertion element IS150 protein InsJ-like helix-turn-helix" evidence="2">
    <location>
        <begin position="38"/>
        <end position="87"/>
    </location>
</feature>
<protein>
    <recommendedName>
        <fullName evidence="2">Insertion element IS150 protein InsJ-like helix-turn-helix domain-containing protein</fullName>
    </recommendedName>
</protein>
<sequence length="239" mass="26309">MASSEDEDRRRAERARQVGLFRYSLIQDLLDTSLTTPERGRLARELAEREHTDPFGRQVRVSRGTIDRWTRDYRCGGFAALVPEPRKAVPRTPPEVLELAAGLKRENPARTAAQIQRILRTTQGWSPTERTLQRHFVAAGLTGTGSSELVPTWLSAGVVGVRAAIRSGEAPGRRVHDQDHPCLPGASCACLPVRDRPLQLDLALPRRAPEPSAARDGHPLAETLRRTAGAARPGSPAMW</sequence>
<dbReference type="AlphaFoldDB" id="A0A177HYI3"/>
<dbReference type="InterPro" id="IPR009057">
    <property type="entry name" value="Homeodomain-like_sf"/>
</dbReference>
<feature type="compositionally biased region" description="Basic and acidic residues" evidence="1">
    <location>
        <begin position="207"/>
        <end position="225"/>
    </location>
</feature>
<feature type="region of interest" description="Disordered" evidence="1">
    <location>
        <begin position="206"/>
        <end position="239"/>
    </location>
</feature>
<gene>
    <name evidence="3" type="ORF">STSP_12610</name>
</gene>
<evidence type="ECO:0000313" key="4">
    <source>
        <dbReference type="Proteomes" id="UP000077381"/>
    </source>
</evidence>
<dbReference type="Pfam" id="PF13518">
    <property type="entry name" value="HTH_28"/>
    <property type="match status" value="1"/>
</dbReference>
<dbReference type="PANTHER" id="PTHR35004:SF6">
    <property type="entry name" value="TRANSPOSASE"/>
    <property type="match status" value="1"/>
</dbReference>
<proteinExistence type="predicted"/>
<keyword evidence="4" id="KW-1185">Reference proteome</keyword>